<feature type="transmembrane region" description="Helical" evidence="1">
    <location>
        <begin position="88"/>
        <end position="111"/>
    </location>
</feature>
<evidence type="ECO:0000313" key="2">
    <source>
        <dbReference type="EMBL" id="KAF9329176.1"/>
    </source>
</evidence>
<name>A0A9P5VKG6_9FUNG</name>
<protein>
    <submittedName>
        <fullName evidence="2">Uncharacterized protein</fullName>
    </submittedName>
</protein>
<reference evidence="2" key="1">
    <citation type="journal article" date="2020" name="Fungal Divers.">
        <title>Resolving the Mortierellaceae phylogeny through synthesis of multi-gene phylogenetics and phylogenomics.</title>
        <authorList>
            <person name="Vandepol N."/>
            <person name="Liber J."/>
            <person name="Desiro A."/>
            <person name="Na H."/>
            <person name="Kennedy M."/>
            <person name="Barry K."/>
            <person name="Grigoriev I.V."/>
            <person name="Miller A.N."/>
            <person name="O'Donnell K."/>
            <person name="Stajich J.E."/>
            <person name="Bonito G."/>
        </authorList>
    </citation>
    <scope>NUCLEOTIDE SEQUENCE</scope>
    <source>
        <strain evidence="2">NVP1</strain>
    </source>
</reference>
<gene>
    <name evidence="2" type="ORF">BG006_007700</name>
</gene>
<feature type="transmembrane region" description="Helical" evidence="1">
    <location>
        <begin position="7"/>
        <end position="29"/>
    </location>
</feature>
<dbReference type="EMBL" id="JAAAUY010000498">
    <property type="protein sequence ID" value="KAF9329176.1"/>
    <property type="molecule type" value="Genomic_DNA"/>
</dbReference>
<evidence type="ECO:0000313" key="3">
    <source>
        <dbReference type="Proteomes" id="UP000696485"/>
    </source>
</evidence>
<keyword evidence="1" id="KW-0812">Transmembrane</keyword>
<comment type="caution">
    <text evidence="2">The sequence shown here is derived from an EMBL/GenBank/DDBJ whole genome shotgun (WGS) entry which is preliminary data.</text>
</comment>
<keyword evidence="3" id="KW-1185">Reference proteome</keyword>
<dbReference type="AlphaFoldDB" id="A0A9P5VKG6"/>
<feature type="transmembrane region" description="Helical" evidence="1">
    <location>
        <begin position="174"/>
        <end position="194"/>
    </location>
</feature>
<organism evidence="2 3">
    <name type="scientific">Podila minutissima</name>
    <dbReference type="NCBI Taxonomy" id="64525"/>
    <lineage>
        <taxon>Eukaryota</taxon>
        <taxon>Fungi</taxon>
        <taxon>Fungi incertae sedis</taxon>
        <taxon>Mucoromycota</taxon>
        <taxon>Mortierellomycotina</taxon>
        <taxon>Mortierellomycetes</taxon>
        <taxon>Mortierellales</taxon>
        <taxon>Mortierellaceae</taxon>
        <taxon>Podila</taxon>
    </lineage>
</organism>
<keyword evidence="1" id="KW-1133">Transmembrane helix</keyword>
<feature type="transmembrane region" description="Helical" evidence="1">
    <location>
        <begin position="41"/>
        <end position="67"/>
    </location>
</feature>
<dbReference type="Proteomes" id="UP000696485">
    <property type="component" value="Unassembled WGS sequence"/>
</dbReference>
<proteinExistence type="predicted"/>
<evidence type="ECO:0000256" key="1">
    <source>
        <dbReference type="SAM" id="Phobius"/>
    </source>
</evidence>
<sequence length="223" mass="25046">MSLLKTAIALQSILILFCMGTFGLDLFFIKTYVENDTVVFLWPFFVQAGITGIFLFLFSIHVIVLHIRRRRLNRRTHHSAHHHIASPGFATILGAGIRAVFCFGLVVGMLYSTVKCIRDNSRSAFEIPFHRDSAEARPYNERFDSIAPHNLFQCPKTKNNGSLDLLCDFDKSTVLLGTVIAVLALFELLIMFALSFQGTKEYGGDFDHSQHVSLKDYPQGGSV</sequence>
<accession>A0A9P5VKG6</accession>
<keyword evidence="1" id="KW-0472">Membrane</keyword>